<dbReference type="InterPro" id="IPR050205">
    <property type="entry name" value="CDPK_Ser/Thr_kinases"/>
</dbReference>
<dbReference type="PROSITE" id="PS00018">
    <property type="entry name" value="EF_HAND_1"/>
    <property type="match status" value="2"/>
</dbReference>
<evidence type="ECO:0000256" key="8">
    <source>
        <dbReference type="ARBA" id="ARBA00024334"/>
    </source>
</evidence>
<dbReference type="PROSITE" id="PS50011">
    <property type="entry name" value="PROTEIN_KINASE_DOM"/>
    <property type="match status" value="1"/>
</dbReference>
<dbReference type="InterPro" id="IPR008271">
    <property type="entry name" value="Ser/Thr_kinase_AS"/>
</dbReference>
<evidence type="ECO:0000256" key="2">
    <source>
        <dbReference type="ARBA" id="ARBA00022527"/>
    </source>
</evidence>
<dbReference type="AlphaFoldDB" id="A0A8J8NUT6"/>
<keyword evidence="13" id="KW-1185">Reference proteome</keyword>
<evidence type="ECO:0000256" key="3">
    <source>
        <dbReference type="ARBA" id="ARBA00022679"/>
    </source>
</evidence>
<dbReference type="SMART" id="SM00220">
    <property type="entry name" value="S_TKc"/>
    <property type="match status" value="1"/>
</dbReference>
<keyword evidence="7 9" id="KW-0067">ATP-binding</keyword>
<keyword evidence="6" id="KW-0106">Calcium</keyword>
<feature type="domain" description="EF-hand" evidence="11">
    <location>
        <begin position="461"/>
        <end position="496"/>
    </location>
</feature>
<dbReference type="CDD" id="cd05117">
    <property type="entry name" value="STKc_CAMK"/>
    <property type="match status" value="1"/>
</dbReference>
<dbReference type="PROSITE" id="PS00107">
    <property type="entry name" value="PROTEIN_KINASE_ATP"/>
    <property type="match status" value="1"/>
</dbReference>
<keyword evidence="2" id="KW-0723">Serine/threonine-protein kinase</keyword>
<name>A0A8J8NUT6_HALGN</name>
<evidence type="ECO:0000256" key="6">
    <source>
        <dbReference type="ARBA" id="ARBA00022837"/>
    </source>
</evidence>
<feature type="binding site" evidence="9">
    <location>
        <position position="123"/>
    </location>
    <ligand>
        <name>ATP</name>
        <dbReference type="ChEBI" id="CHEBI:30616"/>
    </ligand>
</feature>
<dbReference type="FunFam" id="1.10.510.10:FF:000726">
    <property type="entry name" value="Calcium-dependent protein kinase, putative"/>
    <property type="match status" value="1"/>
</dbReference>
<evidence type="ECO:0000256" key="7">
    <source>
        <dbReference type="ARBA" id="ARBA00022840"/>
    </source>
</evidence>
<dbReference type="InterPro" id="IPR000719">
    <property type="entry name" value="Prot_kinase_dom"/>
</dbReference>
<evidence type="ECO:0000259" key="11">
    <source>
        <dbReference type="PROSITE" id="PS50222"/>
    </source>
</evidence>
<dbReference type="Proteomes" id="UP000785679">
    <property type="component" value="Unassembled WGS sequence"/>
</dbReference>
<dbReference type="SMART" id="SM00054">
    <property type="entry name" value="EFh"/>
    <property type="match status" value="3"/>
</dbReference>
<comment type="caution">
    <text evidence="12">The sequence shown here is derived from an EMBL/GenBank/DDBJ whole genome shotgun (WGS) entry which is preliminary data.</text>
</comment>
<dbReference type="PROSITE" id="PS50222">
    <property type="entry name" value="EF_HAND_2"/>
    <property type="match status" value="2"/>
</dbReference>
<dbReference type="OrthoDB" id="40902at2759"/>
<evidence type="ECO:0000256" key="5">
    <source>
        <dbReference type="ARBA" id="ARBA00022777"/>
    </source>
</evidence>
<dbReference type="GO" id="GO:0005509">
    <property type="term" value="F:calcium ion binding"/>
    <property type="evidence" value="ECO:0007669"/>
    <property type="project" value="InterPro"/>
</dbReference>
<dbReference type="InterPro" id="IPR011992">
    <property type="entry name" value="EF-hand-dom_pair"/>
</dbReference>
<dbReference type="GO" id="GO:0004674">
    <property type="term" value="F:protein serine/threonine kinase activity"/>
    <property type="evidence" value="ECO:0007669"/>
    <property type="project" value="UniProtKB-KW"/>
</dbReference>
<evidence type="ECO:0000256" key="9">
    <source>
        <dbReference type="PROSITE-ProRule" id="PRU10141"/>
    </source>
</evidence>
<evidence type="ECO:0000256" key="4">
    <source>
        <dbReference type="ARBA" id="ARBA00022741"/>
    </source>
</evidence>
<dbReference type="PROSITE" id="PS00108">
    <property type="entry name" value="PROTEIN_KINASE_ST"/>
    <property type="match status" value="1"/>
</dbReference>
<evidence type="ECO:0000313" key="13">
    <source>
        <dbReference type="Proteomes" id="UP000785679"/>
    </source>
</evidence>
<sequence>MFHQYYLKLILLQHSLNQYQFKYQIRSSNNTRKLSEQIHMVDRRSPSPTGGHGITNATGHPTLAPLVKDTVFEGIAKKFSTADIRTVYKFEKLLGGGHFGTVRLAHRISDPHLARYAVKSILKENIKKDIKLLEEELAILTEVDHPNIIKFHETYIDYRYVHIVMELSEGGELFEKIVEMHRFSEQQAAVLMRKILSAVKHLHEHGICHRDLKPENFLFSDRMDDAEIKLIDFGLSKRFGPNAVGSSDMLLGSASMEDKMHTIVGTPYYVAPEVLMGSYDFACDVWSLGVILFIMLCGYPPFEGDNNKEIFKRVLQQKLEFDPDDWTVISSQAKDLITQMLQKEPAKRYTVLQCLEHPWFEIVKAQEEESHHLKEAHTRVISRLKDFRAPQRLQMEALTFLVNNLGSGVQHSESTDSSTVSGVGSEIDFKVLREAFRGLDTENLGMLSISEVKQAFKDASIAAEDIEKIFRSLDTNGDGLINYSEFLAATVDRKKALTMQNLQFAFHHFDADNSGFITEQDLAEVFHREGKFGKGDLLAERRMIHAIMQEAAKELGSSAMGKDGFRISFEQFTKIMTAQQQAGNH</sequence>
<gene>
    <name evidence="12" type="ORF">FGO68_gene3360</name>
</gene>
<dbReference type="SUPFAM" id="SSF56112">
    <property type="entry name" value="Protein kinase-like (PK-like)"/>
    <property type="match status" value="1"/>
</dbReference>
<dbReference type="Gene3D" id="1.10.510.10">
    <property type="entry name" value="Transferase(Phosphotransferase) domain 1"/>
    <property type="match status" value="1"/>
</dbReference>
<dbReference type="InterPro" id="IPR002048">
    <property type="entry name" value="EF_hand_dom"/>
</dbReference>
<protein>
    <recommendedName>
        <fullName evidence="14">Calcium-dependent protein kinase</fullName>
    </recommendedName>
</protein>
<dbReference type="GO" id="GO:0005524">
    <property type="term" value="F:ATP binding"/>
    <property type="evidence" value="ECO:0007669"/>
    <property type="project" value="UniProtKB-UniRule"/>
</dbReference>
<reference evidence="12" key="1">
    <citation type="submission" date="2019-06" db="EMBL/GenBank/DDBJ databases">
        <authorList>
            <person name="Zheng W."/>
        </authorList>
    </citation>
    <scope>NUCLEOTIDE SEQUENCE</scope>
    <source>
        <strain evidence="12">QDHG01</strain>
    </source>
</reference>
<accession>A0A8J8NUT6</accession>
<evidence type="ECO:0000313" key="12">
    <source>
        <dbReference type="EMBL" id="TNV82402.1"/>
    </source>
</evidence>
<dbReference type="InterPro" id="IPR011009">
    <property type="entry name" value="Kinase-like_dom_sf"/>
</dbReference>
<comment type="cofactor">
    <cofactor evidence="1">
        <name>Mg(2+)</name>
        <dbReference type="ChEBI" id="CHEBI:18420"/>
    </cofactor>
</comment>
<dbReference type="PRINTS" id="PR00450">
    <property type="entry name" value="RECOVERIN"/>
</dbReference>
<feature type="domain" description="EF-hand" evidence="11">
    <location>
        <begin position="497"/>
        <end position="532"/>
    </location>
</feature>
<feature type="domain" description="Protein kinase" evidence="10">
    <location>
        <begin position="88"/>
        <end position="360"/>
    </location>
</feature>
<dbReference type="InterPro" id="IPR017441">
    <property type="entry name" value="Protein_kinase_ATP_BS"/>
</dbReference>
<evidence type="ECO:0000259" key="10">
    <source>
        <dbReference type="PROSITE" id="PS50011"/>
    </source>
</evidence>
<dbReference type="EMBL" id="RRYP01005001">
    <property type="protein sequence ID" value="TNV82402.1"/>
    <property type="molecule type" value="Genomic_DNA"/>
</dbReference>
<evidence type="ECO:0000256" key="1">
    <source>
        <dbReference type="ARBA" id="ARBA00001946"/>
    </source>
</evidence>
<comment type="similarity">
    <text evidence="8">Belongs to the protein kinase superfamily. Ser/Thr protein kinase family. CDPK subfamily.</text>
</comment>
<dbReference type="CDD" id="cd00051">
    <property type="entry name" value="EFh"/>
    <property type="match status" value="2"/>
</dbReference>
<dbReference type="PANTHER" id="PTHR24349">
    <property type="entry name" value="SERINE/THREONINE-PROTEIN KINASE"/>
    <property type="match status" value="1"/>
</dbReference>
<dbReference type="Pfam" id="PF13499">
    <property type="entry name" value="EF-hand_7"/>
    <property type="match status" value="1"/>
</dbReference>
<dbReference type="InterPro" id="IPR018247">
    <property type="entry name" value="EF_Hand_1_Ca_BS"/>
</dbReference>
<dbReference type="SUPFAM" id="SSF47473">
    <property type="entry name" value="EF-hand"/>
    <property type="match status" value="1"/>
</dbReference>
<dbReference type="Pfam" id="PF00069">
    <property type="entry name" value="Pkinase"/>
    <property type="match status" value="1"/>
</dbReference>
<dbReference type="Gene3D" id="1.10.238.10">
    <property type="entry name" value="EF-hand"/>
    <property type="match status" value="2"/>
</dbReference>
<evidence type="ECO:0008006" key="14">
    <source>
        <dbReference type="Google" id="ProtNLM"/>
    </source>
</evidence>
<keyword evidence="5" id="KW-0418">Kinase</keyword>
<keyword evidence="3" id="KW-0808">Transferase</keyword>
<keyword evidence="4 9" id="KW-0547">Nucleotide-binding</keyword>
<organism evidence="12 13">
    <name type="scientific">Halteria grandinella</name>
    <dbReference type="NCBI Taxonomy" id="5974"/>
    <lineage>
        <taxon>Eukaryota</taxon>
        <taxon>Sar</taxon>
        <taxon>Alveolata</taxon>
        <taxon>Ciliophora</taxon>
        <taxon>Intramacronucleata</taxon>
        <taxon>Spirotrichea</taxon>
        <taxon>Stichotrichia</taxon>
        <taxon>Sporadotrichida</taxon>
        <taxon>Halteriidae</taxon>
        <taxon>Halteria</taxon>
    </lineage>
</organism>
<proteinExistence type="inferred from homology"/>